<dbReference type="PIRSF" id="PIRSF004692">
    <property type="entry name" value="KdsD_KpsF"/>
    <property type="match status" value="1"/>
</dbReference>
<keyword evidence="5" id="KW-0486">Methionine biosynthesis</keyword>
<dbReference type="EMBL" id="FNCA01000002">
    <property type="protein sequence ID" value="SDF58135.1"/>
    <property type="molecule type" value="Genomic_DNA"/>
</dbReference>
<accession>A0A7Z7AVJ3</accession>
<evidence type="ECO:0000256" key="5">
    <source>
        <dbReference type="ARBA" id="ARBA00023167"/>
    </source>
</evidence>
<organism evidence="9 10">
    <name type="scientific">Methanolobus vulcani</name>
    <dbReference type="NCBI Taxonomy" id="38026"/>
    <lineage>
        <taxon>Archaea</taxon>
        <taxon>Methanobacteriati</taxon>
        <taxon>Methanobacteriota</taxon>
        <taxon>Stenosarchaea group</taxon>
        <taxon>Methanomicrobia</taxon>
        <taxon>Methanosarcinales</taxon>
        <taxon>Methanosarcinaceae</taxon>
        <taxon>Methanolobus</taxon>
    </lineage>
</organism>
<feature type="domain" description="CBS" evidence="7">
    <location>
        <begin position="268"/>
        <end position="320"/>
    </location>
</feature>
<dbReference type="CDD" id="cd05014">
    <property type="entry name" value="SIS_Kpsf"/>
    <property type="match status" value="1"/>
</dbReference>
<dbReference type="InterPro" id="IPR046342">
    <property type="entry name" value="CBS_dom_sf"/>
</dbReference>
<evidence type="ECO:0000256" key="1">
    <source>
        <dbReference type="ARBA" id="ARBA00008165"/>
    </source>
</evidence>
<dbReference type="Proteomes" id="UP000199259">
    <property type="component" value="Unassembled WGS sequence"/>
</dbReference>
<dbReference type="GO" id="GO:1901135">
    <property type="term" value="P:carbohydrate derivative metabolic process"/>
    <property type="evidence" value="ECO:0007669"/>
    <property type="project" value="InterPro"/>
</dbReference>
<dbReference type="InterPro" id="IPR046348">
    <property type="entry name" value="SIS_dom_sf"/>
</dbReference>
<evidence type="ECO:0000313" key="9">
    <source>
        <dbReference type="EMBL" id="SDF58135.1"/>
    </source>
</evidence>
<protein>
    <submittedName>
        <fullName evidence="9">Arabinose-5-phosphate isomerase</fullName>
    </submittedName>
</protein>
<dbReference type="RefSeq" id="WP_202905725.1">
    <property type="nucleotide sequence ID" value="NZ_FNCA01000002.1"/>
</dbReference>
<evidence type="ECO:0000259" key="7">
    <source>
        <dbReference type="PROSITE" id="PS51371"/>
    </source>
</evidence>
<dbReference type="Pfam" id="PF01380">
    <property type="entry name" value="SIS"/>
    <property type="match status" value="1"/>
</dbReference>
<evidence type="ECO:0000256" key="6">
    <source>
        <dbReference type="PROSITE-ProRule" id="PRU00703"/>
    </source>
</evidence>
<keyword evidence="10" id="KW-1185">Reference proteome</keyword>
<dbReference type="GO" id="GO:0016853">
    <property type="term" value="F:isomerase activity"/>
    <property type="evidence" value="ECO:0007669"/>
    <property type="project" value="UniProtKB-KW"/>
</dbReference>
<feature type="domain" description="CBS" evidence="7">
    <location>
        <begin position="201"/>
        <end position="259"/>
    </location>
</feature>
<comment type="similarity">
    <text evidence="1">Belongs to the SIS family. GutQ/KpsF subfamily.</text>
</comment>
<keyword evidence="4 6" id="KW-0129">CBS domain</keyword>
<dbReference type="PANTHER" id="PTHR42745:SF1">
    <property type="entry name" value="ARABINOSE 5-PHOSPHATE ISOMERASE KDSD"/>
    <property type="match status" value="1"/>
</dbReference>
<dbReference type="InterPro" id="IPR000644">
    <property type="entry name" value="CBS_dom"/>
</dbReference>
<dbReference type="CDD" id="cd04604">
    <property type="entry name" value="CBS_pair_SIS_assoc"/>
    <property type="match status" value="1"/>
</dbReference>
<reference evidence="9 10" key="1">
    <citation type="submission" date="2016-10" db="EMBL/GenBank/DDBJ databases">
        <authorList>
            <person name="Varghese N."/>
            <person name="Submissions S."/>
        </authorList>
    </citation>
    <scope>NUCLEOTIDE SEQUENCE [LARGE SCALE GENOMIC DNA]</scope>
    <source>
        <strain evidence="9 10">PL 12/M</strain>
    </source>
</reference>
<dbReference type="InterPro" id="IPR050986">
    <property type="entry name" value="GutQ/KpsF_isomerases"/>
</dbReference>
<dbReference type="InterPro" id="IPR004800">
    <property type="entry name" value="KdsD/KpsF-type"/>
</dbReference>
<dbReference type="PANTHER" id="PTHR42745">
    <property type="match status" value="1"/>
</dbReference>
<dbReference type="InterPro" id="IPR001347">
    <property type="entry name" value="SIS_dom"/>
</dbReference>
<dbReference type="PROSITE" id="PS51464">
    <property type="entry name" value="SIS"/>
    <property type="match status" value="1"/>
</dbReference>
<dbReference type="SUPFAM" id="SSF53697">
    <property type="entry name" value="SIS domain"/>
    <property type="match status" value="1"/>
</dbReference>
<comment type="caution">
    <text evidence="9">The sequence shown here is derived from an EMBL/GenBank/DDBJ whole genome shotgun (WGS) entry which is preliminary data.</text>
</comment>
<dbReference type="GO" id="GO:0005975">
    <property type="term" value="P:carbohydrate metabolic process"/>
    <property type="evidence" value="ECO:0007669"/>
    <property type="project" value="InterPro"/>
</dbReference>
<name>A0A7Z7AVJ3_9EURY</name>
<proteinExistence type="inferred from homology"/>
<dbReference type="SMART" id="SM00116">
    <property type="entry name" value="CBS"/>
    <property type="match status" value="2"/>
</dbReference>
<sequence>MDYIEEGAKVLNQEAKGLFEVADKLNGNFEEAINTLSACEGRVIITGIGKSGIIGRKIASTLASTGTPAFFLHPSEASHGDMGMVTNKDIVILISNSGETGEILHLLPSMKSLGVTTISMCGKKESTLFRECDISLNIGVSSEADPNNLAPTTSTTAALAMGDALAIVLLKLKKFQPTDFAKLHPGGSLGRKLTVRVSHLMHKGDSIPTVRKDATIKEVILVFTKSGLGVAAVVDEKDALIGVFTDGDLRRLIDVETDFINIKIGDVMKSNPKVISPDELAFDALRMMNDYQITALMVTEQDSTLVGILNIHDILKAGIS</sequence>
<dbReference type="InterPro" id="IPR035474">
    <property type="entry name" value="SIS_Kpsf"/>
</dbReference>
<dbReference type="GO" id="GO:0097367">
    <property type="term" value="F:carbohydrate derivative binding"/>
    <property type="evidence" value="ECO:0007669"/>
    <property type="project" value="InterPro"/>
</dbReference>
<evidence type="ECO:0000256" key="3">
    <source>
        <dbReference type="ARBA" id="ARBA00022737"/>
    </source>
</evidence>
<keyword evidence="9" id="KW-0413">Isomerase</keyword>
<evidence type="ECO:0000259" key="8">
    <source>
        <dbReference type="PROSITE" id="PS51464"/>
    </source>
</evidence>
<dbReference type="Gene3D" id="3.10.580.10">
    <property type="entry name" value="CBS-domain"/>
    <property type="match status" value="1"/>
</dbReference>
<dbReference type="FunFam" id="3.40.50.10490:FF:000011">
    <property type="entry name" value="Arabinose 5-phosphate isomerase"/>
    <property type="match status" value="1"/>
</dbReference>
<evidence type="ECO:0000313" key="10">
    <source>
        <dbReference type="Proteomes" id="UP000199259"/>
    </source>
</evidence>
<dbReference type="AlphaFoldDB" id="A0A7Z7AVJ3"/>
<keyword evidence="2" id="KW-0028">Amino-acid biosynthesis</keyword>
<gene>
    <name evidence="9" type="ORF">SAMN04488589_0946</name>
</gene>
<feature type="domain" description="SIS" evidence="8">
    <location>
        <begin position="32"/>
        <end position="175"/>
    </location>
</feature>
<dbReference type="Gene3D" id="3.40.50.10490">
    <property type="entry name" value="Glucose-6-phosphate isomerase like protein, domain 1"/>
    <property type="match status" value="1"/>
</dbReference>
<keyword evidence="3" id="KW-0677">Repeat</keyword>
<dbReference type="NCBIfam" id="TIGR00393">
    <property type="entry name" value="kpsF"/>
    <property type="match status" value="1"/>
</dbReference>
<evidence type="ECO:0000256" key="2">
    <source>
        <dbReference type="ARBA" id="ARBA00022605"/>
    </source>
</evidence>
<dbReference type="OrthoDB" id="350569at2157"/>
<dbReference type="PROSITE" id="PS51371">
    <property type="entry name" value="CBS"/>
    <property type="match status" value="2"/>
</dbReference>
<dbReference type="GO" id="GO:0009086">
    <property type="term" value="P:methionine biosynthetic process"/>
    <property type="evidence" value="ECO:0007669"/>
    <property type="project" value="UniProtKB-KW"/>
</dbReference>
<dbReference type="Pfam" id="PF00571">
    <property type="entry name" value="CBS"/>
    <property type="match status" value="2"/>
</dbReference>
<evidence type="ECO:0000256" key="4">
    <source>
        <dbReference type="ARBA" id="ARBA00023122"/>
    </source>
</evidence>